<dbReference type="GO" id="GO:0070475">
    <property type="term" value="P:rRNA base methylation"/>
    <property type="evidence" value="ECO:0007669"/>
    <property type="project" value="TreeGrafter"/>
</dbReference>
<gene>
    <name evidence="8" type="ORF">AVW13_12305</name>
    <name evidence="9" type="ORF">B8X04_13675</name>
    <name evidence="10" type="ORF">NCTC12391_01506</name>
</gene>
<dbReference type="PROSITE" id="PS01230">
    <property type="entry name" value="TRMA_1"/>
    <property type="match status" value="1"/>
</dbReference>
<dbReference type="Proteomes" id="UP000216867">
    <property type="component" value="Unassembled WGS sequence"/>
</dbReference>
<dbReference type="SUPFAM" id="SSF53335">
    <property type="entry name" value="S-adenosyl-L-methionine-dependent methyltransferases"/>
    <property type="match status" value="1"/>
</dbReference>
<dbReference type="Gene3D" id="2.40.50.140">
    <property type="entry name" value="Nucleic acid-binding proteins"/>
    <property type="match status" value="1"/>
</dbReference>
<evidence type="ECO:0000256" key="5">
    <source>
        <dbReference type="PROSITE-ProRule" id="PRU10015"/>
    </source>
</evidence>
<dbReference type="PANTHER" id="PTHR11061">
    <property type="entry name" value="RNA M5U METHYLTRANSFERASE"/>
    <property type="match status" value="1"/>
</dbReference>
<dbReference type="InterPro" id="IPR029063">
    <property type="entry name" value="SAM-dependent_MTases_sf"/>
</dbReference>
<organism evidence="10 13">
    <name type="scientific">Brevibacterium casei</name>
    <dbReference type="NCBI Taxonomy" id="33889"/>
    <lineage>
        <taxon>Bacteria</taxon>
        <taxon>Bacillati</taxon>
        <taxon>Actinomycetota</taxon>
        <taxon>Actinomycetes</taxon>
        <taxon>Micrococcales</taxon>
        <taxon>Brevibacteriaceae</taxon>
        <taxon>Brevibacterium</taxon>
    </lineage>
</organism>
<feature type="binding site" evidence="4">
    <location>
        <position position="396"/>
    </location>
    <ligand>
        <name>S-adenosyl-L-methionine</name>
        <dbReference type="ChEBI" id="CHEBI:59789"/>
    </ligand>
</feature>
<keyword evidence="3 4" id="KW-0949">S-adenosyl-L-methionine</keyword>
<dbReference type="CDD" id="cd02440">
    <property type="entry name" value="AdoMet_MTases"/>
    <property type="match status" value="1"/>
</dbReference>
<evidence type="ECO:0000313" key="9">
    <source>
        <dbReference type="EMBL" id="PAK94202.1"/>
    </source>
</evidence>
<evidence type="ECO:0000256" key="3">
    <source>
        <dbReference type="ARBA" id="ARBA00022691"/>
    </source>
</evidence>
<evidence type="ECO:0000256" key="2">
    <source>
        <dbReference type="ARBA" id="ARBA00022679"/>
    </source>
</evidence>
<dbReference type="Proteomes" id="UP000076612">
    <property type="component" value="Unassembled WGS sequence"/>
</dbReference>
<feature type="binding site" evidence="4">
    <location>
        <position position="307"/>
    </location>
    <ligand>
        <name>S-adenosyl-L-methionine</name>
        <dbReference type="ChEBI" id="CHEBI:59789"/>
    </ligand>
</feature>
<dbReference type="Pfam" id="PF05958">
    <property type="entry name" value="tRNA_U5-meth_tr"/>
    <property type="match status" value="1"/>
</dbReference>
<dbReference type="SUPFAM" id="SSF50249">
    <property type="entry name" value="Nucleic acid-binding proteins"/>
    <property type="match status" value="1"/>
</dbReference>
<evidence type="ECO:0000256" key="6">
    <source>
        <dbReference type="SAM" id="MobiDB-lite"/>
    </source>
</evidence>
<evidence type="ECO:0000256" key="1">
    <source>
        <dbReference type="ARBA" id="ARBA00022603"/>
    </source>
</evidence>
<evidence type="ECO:0000313" key="10">
    <source>
        <dbReference type="EMBL" id="VEW12421.1"/>
    </source>
</evidence>
<feature type="binding site" evidence="4">
    <location>
        <position position="335"/>
    </location>
    <ligand>
        <name>S-adenosyl-L-methionine</name>
        <dbReference type="ChEBI" id="CHEBI:59789"/>
    </ligand>
</feature>
<evidence type="ECO:0000313" key="11">
    <source>
        <dbReference type="Proteomes" id="UP000076612"/>
    </source>
</evidence>
<reference evidence="11" key="1">
    <citation type="submission" date="2016-01" db="EMBL/GenBank/DDBJ databases">
        <title>Draft genome of Chromobacterium sp. F49.</title>
        <authorList>
            <person name="Hong K.W."/>
        </authorList>
    </citation>
    <scope>NUCLEOTIDE SEQUENCE [LARGE SCALE GENOMIC DNA]</scope>
    <source>
        <strain evidence="11">M40</strain>
    </source>
</reference>
<protein>
    <submittedName>
        <fullName evidence="10">Uncharacterized RNA methyltransferase Cgl1903/cg2084</fullName>
        <ecNumber evidence="10">2.1.1.-</ecNumber>
    </submittedName>
    <submittedName>
        <fullName evidence="8">tRNA (Uracil-5-)-methyltransferase</fullName>
    </submittedName>
</protein>
<reference evidence="10 13" key="4">
    <citation type="submission" date="2019-02" db="EMBL/GenBank/DDBJ databases">
        <authorList>
            <consortium name="Pathogen Informatics"/>
        </authorList>
    </citation>
    <scope>NUCLEOTIDE SEQUENCE [LARGE SCALE GENOMIC DNA]</scope>
    <source>
        <strain evidence="10 13">3012STDY7078520</strain>
    </source>
</reference>
<dbReference type="AlphaFoldDB" id="A0A161R7G8"/>
<evidence type="ECO:0000313" key="13">
    <source>
        <dbReference type="Proteomes" id="UP000386281"/>
    </source>
</evidence>
<feature type="region of interest" description="Disordered" evidence="6">
    <location>
        <begin position="235"/>
        <end position="281"/>
    </location>
</feature>
<reference evidence="8" key="2">
    <citation type="submission" date="2016-01" db="EMBL/GenBank/DDBJ databases">
        <authorList>
            <person name="Hong K.W."/>
        </authorList>
    </citation>
    <scope>NUCLEOTIDE SEQUENCE</scope>
    <source>
        <strain evidence="8">M40</strain>
    </source>
</reference>
<comment type="similarity">
    <text evidence="4">Belongs to the class I-like SAM-binding methyltransferase superfamily. RNA M5U methyltransferase family.</text>
</comment>
<feature type="active site" description="Nucleophile" evidence="4">
    <location>
        <position position="423"/>
    </location>
</feature>
<dbReference type="InterPro" id="IPR010280">
    <property type="entry name" value="U5_MeTrfase_fam"/>
</dbReference>
<dbReference type="Gene3D" id="3.40.50.150">
    <property type="entry name" value="Vaccinia Virus protein VP39"/>
    <property type="match status" value="1"/>
</dbReference>
<feature type="domain" description="TRAM" evidence="7">
    <location>
        <begin position="9"/>
        <end position="67"/>
    </location>
</feature>
<accession>A0A161R7G8</accession>
<dbReference type="GO" id="GO:0070041">
    <property type="term" value="F:rRNA (uridine-C5-)-methyltransferase activity"/>
    <property type="evidence" value="ECO:0007669"/>
    <property type="project" value="TreeGrafter"/>
</dbReference>
<dbReference type="STRING" id="33889.AVW13_12305"/>
<evidence type="ECO:0000256" key="4">
    <source>
        <dbReference type="PROSITE-ProRule" id="PRU01024"/>
    </source>
</evidence>
<dbReference type="InterPro" id="IPR002792">
    <property type="entry name" value="TRAM_dom"/>
</dbReference>
<evidence type="ECO:0000313" key="12">
    <source>
        <dbReference type="Proteomes" id="UP000216867"/>
    </source>
</evidence>
<dbReference type="InterPro" id="IPR030390">
    <property type="entry name" value="MeTrfase_TrmA_AS"/>
</dbReference>
<dbReference type="InterPro" id="IPR012340">
    <property type="entry name" value="NA-bd_OB-fold"/>
</dbReference>
<keyword evidence="2 4" id="KW-0808">Transferase</keyword>
<reference evidence="9 12" key="3">
    <citation type="submission" date="2017-04" db="EMBL/GenBank/DDBJ databases">
        <title>Kefir bacterial isolates.</title>
        <authorList>
            <person name="Kim Y."/>
            <person name="Blasche S."/>
            <person name="Patil K.R."/>
        </authorList>
    </citation>
    <scope>NUCLEOTIDE SEQUENCE [LARGE SCALE GENOMIC DNA]</scope>
    <source>
        <strain evidence="9 12">OG2</strain>
    </source>
</reference>
<dbReference type="EMBL" id="NCWY01000013">
    <property type="protein sequence ID" value="PAK94202.1"/>
    <property type="molecule type" value="Genomic_DNA"/>
</dbReference>
<dbReference type="RefSeq" id="WP_063250164.1">
    <property type="nucleotide sequence ID" value="NZ_CAACXN010000014.1"/>
</dbReference>
<sequence length="465" mass="48569">MSPHTPASAHPNGEDLVLRIEGPAAGGSFVARDDGRVVFVSGALPGELVRARTVPGPGKVLRAEVTEVLEASEHRVPDRRIDYLAEAAGPDDRGAGGLFGGMEFAHVDLAHSRDLKAEIVTDQLRRLGGLDREVTVSAAPGETTGTDWRTRVQLAVDRHGELGMVRSRSHDVVAVGRAPLAVTSIAEVDLGTVRLPGAERVEFAATGQTGAVIVRGAVEDTALRDFAEALPEDWSLLTGPAAPPRQTARRGHDRRARGRHRGSAHRSHGGSAAGEPTGPLQVHRGTETLTETVAGRDFTVSADGFWQVHEQAAALLSDRVVAALPDDAREIVDLYCGVGLLGIGAAAATGARLYGVEGVGPAIEHARTNAAGLDAEFVAGRVDTATLPDSDVVILDPPRAGAGKAVTDRLVESGPDSIVYVSCDAGTLARDLAALTAGGYAIESLEGFDLFPLTAHIETVTVLRR</sequence>
<dbReference type="Proteomes" id="UP000386281">
    <property type="component" value="Unassembled WGS sequence"/>
</dbReference>
<feature type="active site" evidence="5">
    <location>
        <position position="423"/>
    </location>
</feature>
<proteinExistence type="inferred from homology"/>
<dbReference type="Gene3D" id="2.40.50.1070">
    <property type="match status" value="1"/>
</dbReference>
<dbReference type="PROSITE" id="PS50926">
    <property type="entry name" value="TRAM"/>
    <property type="match status" value="1"/>
</dbReference>
<keyword evidence="1 4" id="KW-0489">Methyltransferase</keyword>
<evidence type="ECO:0000259" key="7">
    <source>
        <dbReference type="PROSITE" id="PS50926"/>
    </source>
</evidence>
<name>A0A161R7G8_9MICO</name>
<dbReference type="EC" id="2.1.1.-" evidence="10"/>
<feature type="compositionally biased region" description="Basic residues" evidence="6">
    <location>
        <begin position="247"/>
        <end position="268"/>
    </location>
</feature>
<evidence type="ECO:0000313" key="8">
    <source>
        <dbReference type="EMBL" id="KZE19056.1"/>
    </source>
</evidence>
<dbReference type="PROSITE" id="PS51687">
    <property type="entry name" value="SAM_MT_RNA_M5U"/>
    <property type="match status" value="1"/>
</dbReference>
<dbReference type="Pfam" id="PF01938">
    <property type="entry name" value="TRAM"/>
    <property type="match status" value="1"/>
</dbReference>
<feature type="binding site" evidence="4">
    <location>
        <position position="357"/>
    </location>
    <ligand>
        <name>S-adenosyl-L-methionine</name>
        <dbReference type="ChEBI" id="CHEBI:59789"/>
    </ligand>
</feature>
<dbReference type="EMBL" id="CAACXN010000014">
    <property type="protein sequence ID" value="VEW12421.1"/>
    <property type="molecule type" value="Genomic_DNA"/>
</dbReference>
<dbReference type="EMBL" id="LQQR01000021">
    <property type="protein sequence ID" value="KZE19056.1"/>
    <property type="molecule type" value="Genomic_DNA"/>
</dbReference>
<dbReference type="PANTHER" id="PTHR11061:SF30">
    <property type="entry name" value="TRNA (URACIL(54)-C(5))-METHYLTRANSFERASE"/>
    <property type="match status" value="1"/>
</dbReference>